<dbReference type="GO" id="GO:0003755">
    <property type="term" value="F:peptidyl-prolyl cis-trans isomerase activity"/>
    <property type="evidence" value="ECO:0007669"/>
    <property type="project" value="UniProtKB-EC"/>
</dbReference>
<comment type="caution">
    <text evidence="5">The sequence shown here is derived from an EMBL/GenBank/DDBJ whole genome shotgun (WGS) entry which is preliminary data.</text>
</comment>
<evidence type="ECO:0000259" key="4">
    <source>
        <dbReference type="PROSITE" id="PS50072"/>
    </source>
</evidence>
<dbReference type="CDD" id="cd00317">
    <property type="entry name" value="cyclophilin"/>
    <property type="match status" value="1"/>
</dbReference>
<dbReference type="Pfam" id="PF00160">
    <property type="entry name" value="Pro_isomerase"/>
    <property type="match status" value="1"/>
</dbReference>
<feature type="chain" id="PRO_5044979234" description="Peptidyl-prolyl cis-trans isomerase" evidence="3">
    <location>
        <begin position="26"/>
        <end position="261"/>
    </location>
</feature>
<evidence type="ECO:0000256" key="3">
    <source>
        <dbReference type="RuleBase" id="RU363019"/>
    </source>
</evidence>
<dbReference type="EMBL" id="JAUKPO010000002">
    <property type="protein sequence ID" value="MDO1445858.1"/>
    <property type="molecule type" value="Genomic_DNA"/>
</dbReference>
<name>A0ABT8R3S2_9BACT</name>
<evidence type="ECO:0000313" key="6">
    <source>
        <dbReference type="Proteomes" id="UP001168528"/>
    </source>
</evidence>
<dbReference type="PANTHER" id="PTHR45625">
    <property type="entry name" value="PEPTIDYL-PROLYL CIS-TRANS ISOMERASE-RELATED"/>
    <property type="match status" value="1"/>
</dbReference>
<keyword evidence="2 3" id="KW-0413">Isomerase</keyword>
<dbReference type="InterPro" id="IPR044666">
    <property type="entry name" value="Cyclophilin_A-like"/>
</dbReference>
<dbReference type="PROSITE" id="PS51257">
    <property type="entry name" value="PROKAR_LIPOPROTEIN"/>
    <property type="match status" value="1"/>
</dbReference>
<feature type="signal peptide" evidence="3">
    <location>
        <begin position="1"/>
        <end position="25"/>
    </location>
</feature>
<dbReference type="Gene3D" id="2.40.100.10">
    <property type="entry name" value="Cyclophilin-like"/>
    <property type="match status" value="1"/>
</dbReference>
<evidence type="ECO:0000256" key="1">
    <source>
        <dbReference type="ARBA" id="ARBA00023110"/>
    </source>
</evidence>
<evidence type="ECO:0000256" key="2">
    <source>
        <dbReference type="ARBA" id="ARBA00023235"/>
    </source>
</evidence>
<dbReference type="InterPro" id="IPR029000">
    <property type="entry name" value="Cyclophilin-like_dom_sf"/>
</dbReference>
<dbReference type="SUPFAM" id="SSF50891">
    <property type="entry name" value="Cyclophilin-like"/>
    <property type="match status" value="1"/>
</dbReference>
<dbReference type="EC" id="5.2.1.8" evidence="3"/>
<dbReference type="RefSeq" id="WP_302036656.1">
    <property type="nucleotide sequence ID" value="NZ_JAUKPO010000002.1"/>
</dbReference>
<evidence type="ECO:0000313" key="5">
    <source>
        <dbReference type="EMBL" id="MDO1445858.1"/>
    </source>
</evidence>
<keyword evidence="1 3" id="KW-0697">Rotamase</keyword>
<proteinExistence type="inferred from homology"/>
<dbReference type="Proteomes" id="UP001168528">
    <property type="component" value="Unassembled WGS sequence"/>
</dbReference>
<dbReference type="PROSITE" id="PS50072">
    <property type="entry name" value="CSA_PPIASE_2"/>
    <property type="match status" value="1"/>
</dbReference>
<organism evidence="5 6">
    <name type="scientific">Rhodocytophaga aerolata</name>
    <dbReference type="NCBI Taxonomy" id="455078"/>
    <lineage>
        <taxon>Bacteria</taxon>
        <taxon>Pseudomonadati</taxon>
        <taxon>Bacteroidota</taxon>
        <taxon>Cytophagia</taxon>
        <taxon>Cytophagales</taxon>
        <taxon>Rhodocytophagaceae</taxon>
        <taxon>Rhodocytophaga</taxon>
    </lineage>
</organism>
<keyword evidence="6" id="KW-1185">Reference proteome</keyword>
<reference evidence="5" key="1">
    <citation type="submission" date="2023-07" db="EMBL/GenBank/DDBJ databases">
        <title>The genome sequence of Rhodocytophaga aerolata KACC 12507.</title>
        <authorList>
            <person name="Zhang X."/>
        </authorList>
    </citation>
    <scope>NUCLEOTIDE SEQUENCE</scope>
    <source>
        <strain evidence="5">KACC 12507</strain>
    </source>
</reference>
<comment type="similarity">
    <text evidence="3">Belongs to the cyclophilin-type PPIase family.</text>
</comment>
<keyword evidence="3" id="KW-0732">Signal</keyword>
<comment type="catalytic activity">
    <reaction evidence="3">
        <text>[protein]-peptidylproline (omega=180) = [protein]-peptidylproline (omega=0)</text>
        <dbReference type="Rhea" id="RHEA:16237"/>
        <dbReference type="Rhea" id="RHEA-COMP:10747"/>
        <dbReference type="Rhea" id="RHEA-COMP:10748"/>
        <dbReference type="ChEBI" id="CHEBI:83833"/>
        <dbReference type="ChEBI" id="CHEBI:83834"/>
        <dbReference type="EC" id="5.2.1.8"/>
    </reaction>
</comment>
<feature type="domain" description="PPIase cyclophilin-type" evidence="4">
    <location>
        <begin position="87"/>
        <end position="259"/>
    </location>
</feature>
<dbReference type="PANTHER" id="PTHR45625:SF4">
    <property type="entry name" value="PEPTIDYLPROLYL ISOMERASE DOMAIN AND WD REPEAT-CONTAINING PROTEIN 1"/>
    <property type="match status" value="1"/>
</dbReference>
<accession>A0ABT8R3S2</accession>
<dbReference type="PRINTS" id="PR00153">
    <property type="entry name" value="CSAPPISMRASE"/>
</dbReference>
<sequence>MNNPSKLINCLLLLTVLWVAGCGNSSNDRFQKAYNQALEKQNKDKAPDKKEETPSIGLNINTQNAKEVLTKYGQENPEKLVQISTRLGNIKIRLYDDTPLHRANFIMLTKKKFYDEAEFSRVVKDFMIQGGDSDKRKMRIPRYLIPMELHPEHFHKRGAVAMAKNDNEAGSSSHYFYIVQGVKLTDPQLDAIEKEFKLTLSPAQRAAYKTVGGVPQLDGKYTVFGEVVEGLSVVSKIAALKTDKEEWPLDKVAIKATVINQ</sequence>
<gene>
    <name evidence="5" type="ORF">Q0590_06325</name>
</gene>
<comment type="function">
    <text evidence="3">PPIases accelerate the folding of proteins. It catalyzes the cis-trans isomerization of proline imidic peptide bonds in oligopeptides.</text>
</comment>
<dbReference type="InterPro" id="IPR002130">
    <property type="entry name" value="Cyclophilin-type_PPIase_dom"/>
</dbReference>
<protein>
    <recommendedName>
        <fullName evidence="3">Peptidyl-prolyl cis-trans isomerase</fullName>
        <shortName evidence="3">PPIase</shortName>
        <ecNumber evidence="3">5.2.1.8</ecNumber>
    </recommendedName>
</protein>